<feature type="domain" description="ABC transporter" evidence="29">
    <location>
        <begin position="1094"/>
        <end position="1335"/>
    </location>
</feature>
<keyword evidence="7 28" id="KW-0812">Transmembrane</keyword>
<keyword evidence="32" id="KW-1185">Reference proteome</keyword>
<feature type="domain" description="ABC transmembrane type-1" evidence="30">
    <location>
        <begin position="772"/>
        <end position="1059"/>
    </location>
</feature>
<evidence type="ECO:0000256" key="7">
    <source>
        <dbReference type="ARBA" id="ARBA00022692"/>
    </source>
</evidence>
<dbReference type="GO" id="GO:0015421">
    <property type="term" value="F:ABC-type oligopeptide transporter activity"/>
    <property type="evidence" value="ECO:0007669"/>
    <property type="project" value="TreeGrafter"/>
</dbReference>
<keyword evidence="13" id="KW-1278">Translocase</keyword>
<dbReference type="PROSITE" id="PS50893">
    <property type="entry name" value="ABC_TRANSPORTER_2"/>
    <property type="match status" value="2"/>
</dbReference>
<dbReference type="GO" id="GO:0055038">
    <property type="term" value="C:recycling endosome membrane"/>
    <property type="evidence" value="ECO:0007669"/>
    <property type="project" value="UniProtKB-SubCell"/>
</dbReference>
<keyword evidence="10" id="KW-0967">Endosome</keyword>
<dbReference type="InterPro" id="IPR027417">
    <property type="entry name" value="P-loop_NTPase"/>
</dbReference>
<evidence type="ECO:0000256" key="12">
    <source>
        <dbReference type="ARBA" id="ARBA00022843"/>
    </source>
</evidence>
<accession>A0AA40HT86</accession>
<comment type="catalytic activity">
    <reaction evidence="24">
        <text>tauroursodeoxycholate(in) + ATP + H2O = tauroursodeoxycholate(out) + ADP + phosphate + H(+)</text>
        <dbReference type="Rhea" id="RHEA:50072"/>
        <dbReference type="ChEBI" id="CHEBI:15377"/>
        <dbReference type="ChEBI" id="CHEBI:15378"/>
        <dbReference type="ChEBI" id="CHEBI:30616"/>
        <dbReference type="ChEBI" id="CHEBI:43474"/>
        <dbReference type="ChEBI" id="CHEBI:132028"/>
        <dbReference type="ChEBI" id="CHEBI:456216"/>
    </reaction>
    <physiologicalReaction direction="left-to-right" evidence="24">
        <dbReference type="Rhea" id="RHEA:50073"/>
    </physiologicalReaction>
</comment>
<comment type="catalytic activity">
    <reaction evidence="21">
        <text>glycoursodeoxycholate(in) + ATP + H2O = glycoursodeoxycholate(out) + ADP + phosphate + H(+)</text>
        <dbReference type="Rhea" id="RHEA:50068"/>
        <dbReference type="ChEBI" id="CHEBI:15377"/>
        <dbReference type="ChEBI" id="CHEBI:15378"/>
        <dbReference type="ChEBI" id="CHEBI:30616"/>
        <dbReference type="ChEBI" id="CHEBI:43474"/>
        <dbReference type="ChEBI" id="CHEBI:132030"/>
        <dbReference type="ChEBI" id="CHEBI:456216"/>
    </reaction>
    <physiologicalReaction direction="left-to-right" evidence="21">
        <dbReference type="Rhea" id="RHEA:50069"/>
    </physiologicalReaction>
</comment>
<evidence type="ECO:0000313" key="32">
    <source>
        <dbReference type="Proteomes" id="UP001177744"/>
    </source>
</evidence>
<evidence type="ECO:0000256" key="25">
    <source>
        <dbReference type="ARBA" id="ARBA00049525"/>
    </source>
</evidence>
<evidence type="ECO:0000256" key="10">
    <source>
        <dbReference type="ARBA" id="ARBA00022753"/>
    </source>
</evidence>
<dbReference type="PANTHER" id="PTHR43394">
    <property type="entry name" value="ATP-DEPENDENT PERMEASE MDL1, MITOCHONDRIAL"/>
    <property type="match status" value="1"/>
</dbReference>
<comment type="catalytic activity">
    <reaction evidence="25">
        <text>taurochenodeoxycholate(in) + ATP + H2O = taurochenodeoxycholate(out) + ADP + phosphate + H(+)</text>
        <dbReference type="Rhea" id="RHEA:50064"/>
        <dbReference type="ChEBI" id="CHEBI:9407"/>
        <dbReference type="ChEBI" id="CHEBI:15377"/>
        <dbReference type="ChEBI" id="CHEBI:15378"/>
        <dbReference type="ChEBI" id="CHEBI:30616"/>
        <dbReference type="ChEBI" id="CHEBI:43474"/>
        <dbReference type="ChEBI" id="CHEBI:456216"/>
    </reaction>
    <physiologicalReaction direction="left-to-right" evidence="25">
        <dbReference type="Rhea" id="RHEA:50065"/>
    </physiologicalReaction>
</comment>
<dbReference type="InterPro" id="IPR003439">
    <property type="entry name" value="ABC_transporter-like_ATP-bd"/>
</dbReference>
<comment type="subcellular location">
    <subcellularLocation>
        <location evidence="2">Apical cell membrane</location>
        <topology evidence="2">Multi-pass membrane protein</topology>
    </subcellularLocation>
    <subcellularLocation>
        <location evidence="1">Recycling endosome membrane</location>
        <topology evidence="1">Multi-pass membrane protein</topology>
    </subcellularLocation>
</comment>
<evidence type="ECO:0000256" key="8">
    <source>
        <dbReference type="ARBA" id="ARBA00022737"/>
    </source>
</evidence>
<evidence type="ECO:0000256" key="24">
    <source>
        <dbReference type="ARBA" id="ARBA00049271"/>
    </source>
</evidence>
<evidence type="ECO:0000256" key="3">
    <source>
        <dbReference type="ARBA" id="ARBA00007577"/>
    </source>
</evidence>
<comment type="function">
    <text evidence="26">Catalyzes the transport of the major hydrophobic bile salts, such as taurine and glycine-conjugated cholic acid across the canalicular membrane of hepatocytes in an ATP-dependent manner, therefore participates in hepatic bile acid homeostasis and consequently to lipid homeostasis through regulation of biliary lipid secretion in a bile salts dependent manner. Transports taurine-conjugated bile salts more rapidly than glycine-conjugated bile salts. Also transports non-bile acid compounds, such as pravastatin and fexofenadine in an ATP-dependent manner and may be involved in their biliary excretion.</text>
</comment>
<dbReference type="FunFam" id="3.40.50.300:FF:000479">
    <property type="entry name" value="Multidrug resistance protein 1A"/>
    <property type="match status" value="2"/>
</dbReference>
<evidence type="ECO:0000256" key="26">
    <source>
        <dbReference type="ARBA" id="ARBA00049631"/>
    </source>
</evidence>
<feature type="transmembrane region" description="Helical" evidence="28">
    <location>
        <begin position="151"/>
        <end position="175"/>
    </location>
</feature>
<evidence type="ECO:0000256" key="27">
    <source>
        <dbReference type="ARBA" id="ARBA00049709"/>
    </source>
</evidence>
<evidence type="ECO:0000256" key="20">
    <source>
        <dbReference type="ARBA" id="ARBA00047914"/>
    </source>
</evidence>
<evidence type="ECO:0000256" key="19">
    <source>
        <dbReference type="ARBA" id="ARBA00047763"/>
    </source>
</evidence>
<keyword evidence="8" id="KW-0677">Repeat</keyword>
<dbReference type="InterPro" id="IPR011527">
    <property type="entry name" value="ABC1_TM_dom"/>
</dbReference>
<keyword evidence="14 28" id="KW-1133">Transmembrane helix</keyword>
<dbReference type="Pfam" id="PF00005">
    <property type="entry name" value="ABC_tran"/>
    <property type="match status" value="2"/>
</dbReference>
<dbReference type="PANTHER" id="PTHR43394:SF23">
    <property type="entry name" value="ATP-BINDING CASSETTE SUBFAMILY B MEMBER 11, GENE 2"/>
    <property type="match status" value="1"/>
</dbReference>
<keyword evidence="5" id="KW-1003">Cell membrane</keyword>
<evidence type="ECO:0000313" key="31">
    <source>
        <dbReference type="EMBL" id="KAK1336910.1"/>
    </source>
</evidence>
<dbReference type="InterPro" id="IPR036640">
    <property type="entry name" value="ABC1_TM_sf"/>
</dbReference>
<feature type="domain" description="ABC transporter" evidence="29">
    <location>
        <begin position="429"/>
        <end position="665"/>
    </location>
</feature>
<dbReference type="EMBL" id="JAULJE010000012">
    <property type="protein sequence ID" value="KAK1336910.1"/>
    <property type="molecule type" value="Genomic_DNA"/>
</dbReference>
<evidence type="ECO:0000256" key="23">
    <source>
        <dbReference type="ARBA" id="ARBA00049216"/>
    </source>
</evidence>
<dbReference type="GO" id="GO:0005524">
    <property type="term" value="F:ATP binding"/>
    <property type="evidence" value="ECO:0007669"/>
    <property type="project" value="UniProtKB-KW"/>
</dbReference>
<dbReference type="Pfam" id="PF00664">
    <property type="entry name" value="ABC_membrane"/>
    <property type="match status" value="2"/>
</dbReference>
<keyword evidence="11" id="KW-0067">ATP-binding</keyword>
<comment type="similarity">
    <text evidence="3">Belongs to the ABC transporter superfamily. ABCB family. Multidrug resistance exporter (TC 3.A.1.201) subfamily.</text>
</comment>
<comment type="caution">
    <text evidence="31">The sequence shown here is derived from an EMBL/GenBank/DDBJ whole genome shotgun (WGS) entry which is preliminary data.</text>
</comment>
<evidence type="ECO:0000256" key="1">
    <source>
        <dbReference type="ARBA" id="ARBA00004195"/>
    </source>
</evidence>
<dbReference type="InterPro" id="IPR003593">
    <property type="entry name" value="AAA+_ATPase"/>
</dbReference>
<evidence type="ECO:0000256" key="22">
    <source>
        <dbReference type="ARBA" id="ARBA00048732"/>
    </source>
</evidence>
<feature type="transmembrane region" description="Helical" evidence="28">
    <location>
        <begin position="251"/>
        <end position="275"/>
    </location>
</feature>
<keyword evidence="15 28" id="KW-0472">Membrane</keyword>
<feature type="transmembrane region" description="Helical" evidence="28">
    <location>
        <begin position="994"/>
        <end position="1012"/>
    </location>
</feature>
<dbReference type="InterPro" id="IPR039421">
    <property type="entry name" value="Type_1_exporter"/>
</dbReference>
<keyword evidence="9" id="KW-0547">Nucleotide-binding</keyword>
<feature type="transmembrane region" description="Helical" evidence="28">
    <location>
        <begin position="329"/>
        <end position="351"/>
    </location>
</feature>
<sequence>MGYWLQIAIAMSDSVILRSVKKFGEENHGFESDGSYNNEKNSQLQNEKKVDQKIGFFQLFRFSSTTDIWLMFVGGLCAFLHGLAHPGVLLIFGTMTDVFIDYETELQELQIPGKACVNNTIVWTNSSLSQNVTNGMPCGLMDIESEMIKFASYYAGTAVAVLITGYIQICSWVIASARQIQKMRKLYFRKIMRMEIGWFDCNSVGELNTRFSDDINKINDAIADQMAIFIQRMTTSICGFLLGFYQGWKLTLVIISVSPLIGMGAAVIGLSVSTFTDRELKAYAKAGSVADEVISSIRTVAAFGGEKKEVERYEKNLVFAQRWGIRKGIVMGFFTGFMWCLIFLCYALAFWYGSKLVLDDGEYTAGALVQIFLSVIVGALNLGNASSCLEAFATGRAAATSIFETIDQKPVIDCMSEDGYKLDRIKGEIQFHNVTFHYPSRPEVKILNNLSMVIKPGEMTAVVGSSGAGKSTALQLIQRFYDPVGGLVTLDGHDIRSLNIQWLRAQIGIVEQEPVLFSTTIAENIRYGREGATMEDIVRAAKEANAYNFIMELPQKFDTLVGEGGGQMSGGQKQRVAIARALVRNPKILLLDMATSALDNESEAMVQEALSKIQHGHTIISVAHRLSTVRAADVIIGFEHGAAVERGTHEELLERKGVYFTLVTLQSQGDQALNEESIKGKDDTEGALLESKQTFRRGSYRASLRASIRQRSKTQLSYLVHEPSLAGVDHKSTYEEDRKTLSGQEHSCGRRNEPAPVRRILKLNAPEWPYMVVGSVGAAVNGAVTPLYAFLFSQILGTFSLPDKEEQRSQINGVCLLFVAMGCVSLCTQFLQGYAFAKSGELLTKRLRKFGFRAILGQDIGWFDDLRNSPGALTTRLATDASQVQGVSYGGGGGLKGMFNKHFFIICIQFLESYKICLFNVSYFRFIPVFKAVISSILISNRSQEAHDYFKVSQVTEEAKLSIAGIKRLIMERQFIEAFERELVKPFKTAIRKANVYGFCFGFSQCIVFVANSASYRYGGYLIYNEGLHFSYVFRVISSVVLSGTALGKAYSYTPSYAKAKISAARFFQLLDRRPPINVYSGAGVKWDNFQGQIDFVDCKFTYPSRPDVQVLNGLSISVSPGQTLAFVGSSGCGKSTSVQLLERFYDPDQGKVMIDGHDSKKVNVQFLRSNIGIVSQEPVLFACSITDNIKYGETPKTFPWKKVKKMMKVGQKNDFLPSFPRIIPKYETNVGSQGSQLSRGEKQRIAIARAIVRDPKILLLDEATSALDTESEKTVQVALDKAREGRTCIVIAHRLSTIQNSNIIAVMSQGTVIEKGTHKELMAQKGAYYKLVTTGAPIS</sequence>
<gene>
    <name evidence="31" type="ORF">QTO34_002948</name>
</gene>
<feature type="transmembrane region" description="Helical" evidence="28">
    <location>
        <begin position="226"/>
        <end position="245"/>
    </location>
</feature>
<comment type="catalytic activity">
    <reaction evidence="22">
        <text>cholate(in) + ATP + H2O = cholate(out) + ADP + phosphate + H(+)</text>
        <dbReference type="Rhea" id="RHEA:50048"/>
        <dbReference type="ChEBI" id="CHEBI:15377"/>
        <dbReference type="ChEBI" id="CHEBI:15378"/>
        <dbReference type="ChEBI" id="CHEBI:29747"/>
        <dbReference type="ChEBI" id="CHEBI:30616"/>
        <dbReference type="ChEBI" id="CHEBI:43474"/>
        <dbReference type="ChEBI" id="CHEBI:456216"/>
    </reaction>
    <physiologicalReaction direction="left-to-right" evidence="22">
        <dbReference type="Rhea" id="RHEA:50049"/>
    </physiologicalReaction>
</comment>
<dbReference type="Gene3D" id="3.40.50.300">
    <property type="entry name" value="P-loop containing nucleotide triphosphate hydrolases"/>
    <property type="match status" value="2"/>
</dbReference>
<feature type="transmembrane region" description="Helical" evidence="28">
    <location>
        <begin position="68"/>
        <end position="92"/>
    </location>
</feature>
<organism evidence="31 32">
    <name type="scientific">Cnephaeus nilssonii</name>
    <name type="common">Northern bat</name>
    <name type="synonym">Eptesicus nilssonii</name>
    <dbReference type="NCBI Taxonomy" id="3371016"/>
    <lineage>
        <taxon>Eukaryota</taxon>
        <taxon>Metazoa</taxon>
        <taxon>Chordata</taxon>
        <taxon>Craniata</taxon>
        <taxon>Vertebrata</taxon>
        <taxon>Euteleostomi</taxon>
        <taxon>Mammalia</taxon>
        <taxon>Eutheria</taxon>
        <taxon>Laurasiatheria</taxon>
        <taxon>Chiroptera</taxon>
        <taxon>Yangochiroptera</taxon>
        <taxon>Vespertilionidae</taxon>
        <taxon>Cnephaeus</taxon>
    </lineage>
</organism>
<comment type="catalytic activity">
    <reaction evidence="20">
        <text>pravastatin(in) + ATP + H2O = pravastatin(out) + ADP + phosphate + H(+)</text>
        <dbReference type="Rhea" id="RHEA:63908"/>
        <dbReference type="ChEBI" id="CHEBI:15377"/>
        <dbReference type="ChEBI" id="CHEBI:15378"/>
        <dbReference type="ChEBI" id="CHEBI:30616"/>
        <dbReference type="ChEBI" id="CHEBI:43474"/>
        <dbReference type="ChEBI" id="CHEBI:63660"/>
        <dbReference type="ChEBI" id="CHEBI:456216"/>
    </reaction>
    <physiologicalReaction direction="left-to-right" evidence="20">
        <dbReference type="Rhea" id="RHEA:63909"/>
    </physiologicalReaction>
</comment>
<evidence type="ECO:0000256" key="2">
    <source>
        <dbReference type="ARBA" id="ARBA00004424"/>
    </source>
</evidence>
<dbReference type="GO" id="GO:0090374">
    <property type="term" value="P:oligopeptide export from mitochondrion"/>
    <property type="evidence" value="ECO:0007669"/>
    <property type="project" value="TreeGrafter"/>
</dbReference>
<evidence type="ECO:0000256" key="14">
    <source>
        <dbReference type="ARBA" id="ARBA00022989"/>
    </source>
</evidence>
<dbReference type="CDD" id="cd18577">
    <property type="entry name" value="ABC_6TM_Pgp_ABCB1_D1_like"/>
    <property type="match status" value="1"/>
</dbReference>
<dbReference type="FunFam" id="1.20.1560.10:FF:000051">
    <property type="entry name" value="ATP-binding cassette subfamily B member 11"/>
    <property type="match status" value="1"/>
</dbReference>
<comment type="catalytic activity">
    <reaction evidence="19">
        <text>glycocholate(in) + ATP + H2O = glycocholate(out) + ADP + phosphate + H(+)</text>
        <dbReference type="Rhea" id="RHEA:50056"/>
        <dbReference type="ChEBI" id="CHEBI:15377"/>
        <dbReference type="ChEBI" id="CHEBI:15378"/>
        <dbReference type="ChEBI" id="CHEBI:29746"/>
        <dbReference type="ChEBI" id="CHEBI:30616"/>
        <dbReference type="ChEBI" id="CHEBI:43474"/>
        <dbReference type="ChEBI" id="CHEBI:456216"/>
    </reaction>
    <physiologicalReaction direction="left-to-right" evidence="19">
        <dbReference type="Rhea" id="RHEA:50057"/>
    </physiologicalReaction>
</comment>
<dbReference type="PROSITE" id="PS50929">
    <property type="entry name" value="ABC_TM1F"/>
    <property type="match status" value="2"/>
</dbReference>
<dbReference type="FunFam" id="1.20.1560.10:FF:000009">
    <property type="entry name" value="ABC transporter B family member 1"/>
    <property type="match status" value="1"/>
</dbReference>
<evidence type="ECO:0000256" key="21">
    <source>
        <dbReference type="ARBA" id="ARBA00048306"/>
    </source>
</evidence>
<feature type="transmembrane region" description="Helical" evidence="28">
    <location>
        <begin position="811"/>
        <end position="837"/>
    </location>
</feature>
<dbReference type="CDD" id="cd18578">
    <property type="entry name" value="ABC_6TM_Pgp_ABCB1_D2_like"/>
    <property type="match status" value="1"/>
</dbReference>
<evidence type="ECO:0000256" key="5">
    <source>
        <dbReference type="ARBA" id="ARBA00022475"/>
    </source>
</evidence>
<keyword evidence="4" id="KW-0813">Transport</keyword>
<comment type="subunit">
    <text evidence="27">Interacts with HAX1. Interacts with the adapter protein complex 2 (AP-2) throught AP2A2 or AP2A1; this interaction regulates cell membrane expression of ABCB11 through its internalization in a clathrin-dependent manner and its subsequent degradation.</text>
</comment>
<feature type="transmembrane region" description="Helical" evidence="28">
    <location>
        <begin position="1032"/>
        <end position="1051"/>
    </location>
</feature>
<dbReference type="SMART" id="SM00382">
    <property type="entry name" value="AAA"/>
    <property type="match status" value="2"/>
</dbReference>
<dbReference type="GO" id="GO:0015125">
    <property type="term" value="F:bile acid transmembrane transporter activity"/>
    <property type="evidence" value="ECO:0007669"/>
    <property type="project" value="UniProtKB-ARBA"/>
</dbReference>
<keyword evidence="16" id="KW-0325">Glycoprotein</keyword>
<evidence type="ECO:0000256" key="28">
    <source>
        <dbReference type="SAM" id="Phobius"/>
    </source>
</evidence>
<dbReference type="Gene3D" id="1.20.1560.10">
    <property type="entry name" value="ABC transporter type 1, transmembrane domain"/>
    <property type="match status" value="1"/>
</dbReference>
<comment type="catalytic activity">
    <reaction evidence="18">
        <text>taurocholate(in) + ATP + H2O = taurocholate(out) + ADP + phosphate + H(+)</text>
        <dbReference type="Rhea" id="RHEA:50052"/>
        <dbReference type="ChEBI" id="CHEBI:15377"/>
        <dbReference type="ChEBI" id="CHEBI:15378"/>
        <dbReference type="ChEBI" id="CHEBI:30616"/>
        <dbReference type="ChEBI" id="CHEBI:36257"/>
        <dbReference type="ChEBI" id="CHEBI:43474"/>
        <dbReference type="ChEBI" id="CHEBI:456216"/>
    </reaction>
    <physiologicalReaction direction="left-to-right" evidence="18">
        <dbReference type="Rhea" id="RHEA:50053"/>
    </physiologicalReaction>
</comment>
<dbReference type="PROSITE" id="PS00211">
    <property type="entry name" value="ABC_TRANSPORTER_1"/>
    <property type="match status" value="1"/>
</dbReference>
<dbReference type="GO" id="GO:0015722">
    <property type="term" value="P:canalicular bile acid transport"/>
    <property type="evidence" value="ECO:0007669"/>
    <property type="project" value="UniProtKB-ARBA"/>
</dbReference>
<dbReference type="GO" id="GO:0005743">
    <property type="term" value="C:mitochondrial inner membrane"/>
    <property type="evidence" value="ECO:0007669"/>
    <property type="project" value="TreeGrafter"/>
</dbReference>
<name>A0AA40HT86_CNENI</name>
<evidence type="ECO:0000256" key="4">
    <source>
        <dbReference type="ARBA" id="ARBA00022448"/>
    </source>
</evidence>
<evidence type="ECO:0000256" key="6">
    <source>
        <dbReference type="ARBA" id="ARBA00022553"/>
    </source>
</evidence>
<evidence type="ECO:0000256" key="11">
    <source>
        <dbReference type="ARBA" id="ARBA00022840"/>
    </source>
</evidence>
<comment type="catalytic activity">
    <reaction evidence="23">
        <text>glycochenodeoxycholate(in) + ATP + H2O = glycochenodeoxycholate(out) + ADP + phosphate + H(+)</text>
        <dbReference type="Rhea" id="RHEA:50060"/>
        <dbReference type="ChEBI" id="CHEBI:15377"/>
        <dbReference type="ChEBI" id="CHEBI:15378"/>
        <dbReference type="ChEBI" id="CHEBI:30616"/>
        <dbReference type="ChEBI" id="CHEBI:36252"/>
        <dbReference type="ChEBI" id="CHEBI:43474"/>
        <dbReference type="ChEBI" id="CHEBI:456216"/>
    </reaction>
    <physiologicalReaction direction="left-to-right" evidence="23">
        <dbReference type="Rhea" id="RHEA:50061"/>
    </physiologicalReaction>
</comment>
<dbReference type="SUPFAM" id="SSF90123">
    <property type="entry name" value="ABC transporter transmembrane region"/>
    <property type="match status" value="2"/>
</dbReference>
<evidence type="ECO:0000259" key="30">
    <source>
        <dbReference type="PROSITE" id="PS50929"/>
    </source>
</evidence>
<dbReference type="CDD" id="cd03249">
    <property type="entry name" value="ABC_MTABC3_MDL1_MDL2"/>
    <property type="match status" value="2"/>
</dbReference>
<evidence type="ECO:0000256" key="13">
    <source>
        <dbReference type="ARBA" id="ARBA00022967"/>
    </source>
</evidence>
<dbReference type="GO" id="GO:0016887">
    <property type="term" value="F:ATP hydrolysis activity"/>
    <property type="evidence" value="ECO:0007669"/>
    <property type="project" value="InterPro"/>
</dbReference>
<evidence type="ECO:0000259" key="29">
    <source>
        <dbReference type="PROSITE" id="PS50893"/>
    </source>
</evidence>
<feature type="transmembrane region" description="Helical" evidence="28">
    <location>
        <begin position="768"/>
        <end position="791"/>
    </location>
</feature>
<keyword evidence="12" id="KW-0832">Ubl conjugation</keyword>
<reference evidence="31" key="1">
    <citation type="submission" date="2023-06" db="EMBL/GenBank/DDBJ databases">
        <title>Reference genome for the Northern bat (Eptesicus nilssonii), a most northern bat species.</title>
        <authorList>
            <person name="Laine V.N."/>
            <person name="Pulliainen A.T."/>
            <person name="Lilley T.M."/>
        </authorList>
    </citation>
    <scope>NUCLEOTIDE SEQUENCE</scope>
    <source>
        <strain evidence="31">BLF_Eptnil</strain>
        <tissue evidence="31">Kidney</tissue>
    </source>
</reference>
<dbReference type="SUPFAM" id="SSF52540">
    <property type="entry name" value="P-loop containing nucleoside triphosphate hydrolases"/>
    <property type="match status" value="2"/>
</dbReference>
<dbReference type="InterPro" id="IPR017871">
    <property type="entry name" value="ABC_transporter-like_CS"/>
</dbReference>
<proteinExistence type="inferred from homology"/>
<protein>
    <recommendedName>
        <fullName evidence="17">Bile salt export pump</fullName>
    </recommendedName>
</protein>
<keyword evidence="6" id="KW-0597">Phosphoprotein</keyword>
<evidence type="ECO:0000256" key="15">
    <source>
        <dbReference type="ARBA" id="ARBA00023136"/>
    </source>
</evidence>
<dbReference type="FunFam" id="1.20.1560.10:FF:000018">
    <property type="entry name" value="ATP-binding cassette subfamily B member 11"/>
    <property type="match status" value="1"/>
</dbReference>
<evidence type="ECO:0000256" key="18">
    <source>
        <dbReference type="ARBA" id="ARBA00047495"/>
    </source>
</evidence>
<evidence type="ECO:0000256" key="17">
    <source>
        <dbReference type="ARBA" id="ARBA00023630"/>
    </source>
</evidence>
<evidence type="ECO:0000256" key="9">
    <source>
        <dbReference type="ARBA" id="ARBA00022741"/>
    </source>
</evidence>
<dbReference type="Proteomes" id="UP001177744">
    <property type="component" value="Unassembled WGS sequence"/>
</dbReference>
<dbReference type="GO" id="GO:0016324">
    <property type="term" value="C:apical plasma membrane"/>
    <property type="evidence" value="ECO:0007669"/>
    <property type="project" value="UniProtKB-SubCell"/>
</dbReference>
<evidence type="ECO:0000256" key="16">
    <source>
        <dbReference type="ARBA" id="ARBA00023180"/>
    </source>
</evidence>
<feature type="domain" description="ABC transmembrane type-1" evidence="30">
    <location>
        <begin position="72"/>
        <end position="394"/>
    </location>
</feature>